<accession>A0A7I7P352</accession>
<dbReference type="InterPro" id="IPR020449">
    <property type="entry name" value="Tscrpt_reg_AraC-type_HTH"/>
</dbReference>
<keyword evidence="2" id="KW-0238">DNA-binding</keyword>
<feature type="region of interest" description="Disordered" evidence="4">
    <location>
        <begin position="135"/>
        <end position="159"/>
    </location>
</feature>
<evidence type="ECO:0000313" key="7">
    <source>
        <dbReference type="Proteomes" id="UP000466632"/>
    </source>
</evidence>
<feature type="domain" description="HTH araC/xylS-type" evidence="5">
    <location>
        <begin position="13"/>
        <end position="111"/>
    </location>
</feature>
<dbReference type="GO" id="GO:0003700">
    <property type="term" value="F:DNA-binding transcription factor activity"/>
    <property type="evidence" value="ECO:0007669"/>
    <property type="project" value="InterPro"/>
</dbReference>
<dbReference type="InterPro" id="IPR009057">
    <property type="entry name" value="Homeodomain-like_sf"/>
</dbReference>
<dbReference type="PROSITE" id="PS01124">
    <property type="entry name" value="HTH_ARAC_FAMILY_2"/>
    <property type="match status" value="1"/>
</dbReference>
<evidence type="ECO:0000313" key="6">
    <source>
        <dbReference type="EMBL" id="BBY02940.1"/>
    </source>
</evidence>
<evidence type="ECO:0000256" key="3">
    <source>
        <dbReference type="ARBA" id="ARBA00023163"/>
    </source>
</evidence>
<evidence type="ECO:0000259" key="5">
    <source>
        <dbReference type="PROSITE" id="PS01124"/>
    </source>
</evidence>
<name>A0A7I7P352_9MYCO</name>
<dbReference type="Proteomes" id="UP000466632">
    <property type="component" value="Chromosome"/>
</dbReference>
<keyword evidence="7" id="KW-1185">Reference proteome</keyword>
<dbReference type="Pfam" id="PF12833">
    <property type="entry name" value="HTH_18"/>
    <property type="match status" value="1"/>
</dbReference>
<dbReference type="SUPFAM" id="SSF46689">
    <property type="entry name" value="Homeodomain-like"/>
    <property type="match status" value="2"/>
</dbReference>
<evidence type="ECO:0000256" key="1">
    <source>
        <dbReference type="ARBA" id="ARBA00023015"/>
    </source>
</evidence>
<dbReference type="PANTHER" id="PTHR46796:SF6">
    <property type="entry name" value="ARAC SUBFAMILY"/>
    <property type="match status" value="1"/>
</dbReference>
<protein>
    <recommendedName>
        <fullName evidence="5">HTH araC/xylS-type domain-containing protein</fullName>
    </recommendedName>
</protein>
<keyword evidence="3" id="KW-0804">Transcription</keyword>
<keyword evidence="1" id="KW-0805">Transcription regulation</keyword>
<evidence type="ECO:0000256" key="4">
    <source>
        <dbReference type="SAM" id="MobiDB-lite"/>
    </source>
</evidence>
<dbReference type="KEGG" id="mseo:MSEO_34390"/>
<dbReference type="AlphaFoldDB" id="A0A7I7P352"/>
<dbReference type="EMBL" id="AP022582">
    <property type="protein sequence ID" value="BBY02940.1"/>
    <property type="molecule type" value="Genomic_DNA"/>
</dbReference>
<proteinExistence type="predicted"/>
<dbReference type="InterPro" id="IPR050204">
    <property type="entry name" value="AraC_XylS_family_regulators"/>
</dbReference>
<gene>
    <name evidence="6" type="ORF">MSEO_34390</name>
</gene>
<dbReference type="Gene3D" id="1.10.10.60">
    <property type="entry name" value="Homeodomain-like"/>
    <property type="match status" value="2"/>
</dbReference>
<reference evidence="6 7" key="1">
    <citation type="journal article" date="2019" name="Emerg. Microbes Infect.">
        <title>Comprehensive subspecies identification of 175 nontuberculous mycobacteria species based on 7547 genomic profiles.</title>
        <authorList>
            <person name="Matsumoto Y."/>
            <person name="Kinjo T."/>
            <person name="Motooka D."/>
            <person name="Nabeya D."/>
            <person name="Jung N."/>
            <person name="Uechi K."/>
            <person name="Horii T."/>
            <person name="Iida T."/>
            <person name="Fujita J."/>
            <person name="Nakamura S."/>
        </authorList>
    </citation>
    <scope>NUCLEOTIDE SEQUENCE [LARGE SCALE GENOMIC DNA]</scope>
    <source>
        <strain evidence="6 7">JCM 16018</strain>
    </source>
</reference>
<organism evidence="6 7">
    <name type="scientific">Mycobacterium seoulense</name>
    <dbReference type="NCBI Taxonomy" id="386911"/>
    <lineage>
        <taxon>Bacteria</taxon>
        <taxon>Bacillati</taxon>
        <taxon>Actinomycetota</taxon>
        <taxon>Actinomycetes</taxon>
        <taxon>Mycobacteriales</taxon>
        <taxon>Mycobacteriaceae</taxon>
        <taxon>Mycobacterium</taxon>
    </lineage>
</organism>
<evidence type="ECO:0000256" key="2">
    <source>
        <dbReference type="ARBA" id="ARBA00023125"/>
    </source>
</evidence>
<dbReference type="PANTHER" id="PTHR46796">
    <property type="entry name" value="HTH-TYPE TRANSCRIPTIONAL ACTIVATOR RHAS-RELATED"/>
    <property type="match status" value="1"/>
</dbReference>
<dbReference type="GO" id="GO:0043565">
    <property type="term" value="F:sequence-specific DNA binding"/>
    <property type="evidence" value="ECO:0007669"/>
    <property type="project" value="InterPro"/>
</dbReference>
<sequence length="159" mass="17592">MGVAAAPVARHLLRAKDLVDARYYESLSVADLAAAAGLSPAHFSRRFKQTFGESPHQYVLTRRLERAAALLRTTDWTVAAVCIAVGWESVGSFTTSFRRMFGVTPHGYRATFPPAERHVRIPRCVALAYGRPQNRTFREDDGPAKSVASTRDNGSEENR</sequence>
<dbReference type="SMART" id="SM00342">
    <property type="entry name" value="HTH_ARAC"/>
    <property type="match status" value="1"/>
</dbReference>
<dbReference type="InterPro" id="IPR018060">
    <property type="entry name" value="HTH_AraC"/>
</dbReference>
<dbReference type="PRINTS" id="PR00032">
    <property type="entry name" value="HTHARAC"/>
</dbReference>